<keyword evidence="1" id="KW-0732">Signal</keyword>
<feature type="domain" description="Serine aminopeptidase S33" evidence="2">
    <location>
        <begin position="199"/>
        <end position="415"/>
    </location>
</feature>
<dbReference type="Gene3D" id="3.10.450.590">
    <property type="match status" value="1"/>
</dbReference>
<keyword evidence="5" id="KW-1185">Reference proteome</keyword>
<dbReference type="AlphaFoldDB" id="A0A1W1ZGQ6"/>
<dbReference type="STRING" id="1122930.SAMN02745168_1072"/>
<accession>A0A1W1ZGQ6</accession>
<evidence type="ECO:0000313" key="4">
    <source>
        <dbReference type="EMBL" id="SMC47567.1"/>
    </source>
</evidence>
<name>A0A1W1ZGQ6_9FIRM</name>
<dbReference type="RefSeq" id="WP_159448015.1">
    <property type="nucleotide sequence ID" value="NZ_FWXW01000002.1"/>
</dbReference>
<evidence type="ECO:0000256" key="1">
    <source>
        <dbReference type="SAM" id="SignalP"/>
    </source>
</evidence>
<dbReference type="InterPro" id="IPR024981">
    <property type="entry name" value="DUF3887"/>
</dbReference>
<dbReference type="OrthoDB" id="9809549at2"/>
<dbReference type="InterPro" id="IPR029058">
    <property type="entry name" value="AB_hydrolase_fold"/>
</dbReference>
<feature type="signal peptide" evidence="1">
    <location>
        <begin position="1"/>
        <end position="23"/>
    </location>
</feature>
<gene>
    <name evidence="4" type="ORF">SAMN02745168_1072</name>
</gene>
<feature type="chain" id="PRO_5038346266" description="Serine aminopeptidase S33 domain-containing protein" evidence="1">
    <location>
        <begin position="24"/>
        <end position="450"/>
    </location>
</feature>
<protein>
    <recommendedName>
        <fullName evidence="6">Serine aminopeptidase S33 domain-containing protein</fullName>
    </recommendedName>
</protein>
<dbReference type="PANTHER" id="PTHR43265">
    <property type="entry name" value="ESTERASE ESTD"/>
    <property type="match status" value="1"/>
</dbReference>
<dbReference type="Gene3D" id="3.40.50.1820">
    <property type="entry name" value="alpha/beta hydrolase"/>
    <property type="match status" value="1"/>
</dbReference>
<feature type="domain" description="DUF3887" evidence="3">
    <location>
        <begin position="39"/>
        <end position="128"/>
    </location>
</feature>
<evidence type="ECO:0000313" key="5">
    <source>
        <dbReference type="Proteomes" id="UP000192790"/>
    </source>
</evidence>
<dbReference type="InterPro" id="IPR022742">
    <property type="entry name" value="Hydrolase_4"/>
</dbReference>
<evidence type="ECO:0000259" key="2">
    <source>
        <dbReference type="Pfam" id="PF12146"/>
    </source>
</evidence>
<organism evidence="4 5">
    <name type="scientific">Papillibacter cinnamivorans DSM 12816</name>
    <dbReference type="NCBI Taxonomy" id="1122930"/>
    <lineage>
        <taxon>Bacteria</taxon>
        <taxon>Bacillati</taxon>
        <taxon>Bacillota</taxon>
        <taxon>Clostridia</taxon>
        <taxon>Eubacteriales</taxon>
        <taxon>Oscillospiraceae</taxon>
        <taxon>Papillibacter</taxon>
    </lineage>
</organism>
<dbReference type="PROSITE" id="PS51257">
    <property type="entry name" value="PROKAR_LIPOPROTEIN"/>
    <property type="match status" value="1"/>
</dbReference>
<dbReference type="EMBL" id="FWXW01000002">
    <property type="protein sequence ID" value="SMC47567.1"/>
    <property type="molecule type" value="Genomic_DNA"/>
</dbReference>
<evidence type="ECO:0008006" key="6">
    <source>
        <dbReference type="Google" id="ProtNLM"/>
    </source>
</evidence>
<evidence type="ECO:0000259" key="3">
    <source>
        <dbReference type="Pfam" id="PF13026"/>
    </source>
</evidence>
<dbReference type="Pfam" id="PF13026">
    <property type="entry name" value="DUF3887"/>
    <property type="match status" value="1"/>
</dbReference>
<dbReference type="Pfam" id="PF12146">
    <property type="entry name" value="Hydrolase_4"/>
    <property type="match status" value="1"/>
</dbReference>
<proteinExistence type="predicted"/>
<reference evidence="4 5" key="1">
    <citation type="submission" date="2017-04" db="EMBL/GenBank/DDBJ databases">
        <authorList>
            <person name="Afonso C.L."/>
            <person name="Miller P.J."/>
            <person name="Scott M.A."/>
            <person name="Spackman E."/>
            <person name="Goraichik I."/>
            <person name="Dimitrov K.M."/>
            <person name="Suarez D.L."/>
            <person name="Swayne D.E."/>
        </authorList>
    </citation>
    <scope>NUCLEOTIDE SEQUENCE [LARGE SCALE GENOMIC DNA]</scope>
    <source>
        <strain evidence="4 5">DSM 12816</strain>
    </source>
</reference>
<sequence>MKRQKWICLLLCAGIFLGLTACGGTEKEGFDTEALEKDARQCVENLVSGDYDSVVGEFNATVSKQLDAKGLEDAWTTTVGSLGSFQEILEVTGEESKGYYVVNVLSRFEGNGLMTKLTYDSEGKIAGLWFSYQAVEAPEATSTDLYEEIPIQVGAGESKVDGFLTLPKNVEKPPVVIFIQGSGSTDMDETIGTAQNKPFQDLAWGLAEKGIASVRYNKRFYQYPDEATALGGNLTVGDEVLSDAAAAVALASSDERLDGDRIFILGHSLGGMLAPKIALDHPEVSGIISMAGTLRGLEDVILDQNREAIAAADMTDEKKQETLTQVEAEVQKVKALTQGDASVTILGISSVYWMSLKESTGTEIAERLTCPVLVLQGSADFQVYPDKDYPLWEETLKSKTDFESHLYDGLNHLFMTTNGKRDVTEYNIAGHVSQTVIDDIAAWIGRVSQS</sequence>
<dbReference type="GO" id="GO:0052689">
    <property type="term" value="F:carboxylic ester hydrolase activity"/>
    <property type="evidence" value="ECO:0007669"/>
    <property type="project" value="TreeGrafter"/>
</dbReference>
<dbReference type="InterPro" id="IPR053145">
    <property type="entry name" value="AB_hydrolase_Est10"/>
</dbReference>
<dbReference type="PANTHER" id="PTHR43265:SF1">
    <property type="entry name" value="ESTERASE ESTD"/>
    <property type="match status" value="1"/>
</dbReference>
<dbReference type="SUPFAM" id="SSF53474">
    <property type="entry name" value="alpha/beta-Hydrolases"/>
    <property type="match status" value="1"/>
</dbReference>
<dbReference type="Proteomes" id="UP000192790">
    <property type="component" value="Unassembled WGS sequence"/>
</dbReference>